<comment type="similarity">
    <text evidence="2">Belongs to the 2H phosphoesterase superfamily. ThpR family.</text>
</comment>
<keyword evidence="4" id="KW-1185">Reference proteome</keyword>
<comment type="caution">
    <text evidence="2">Lacks conserved residue(s) required for the propagation of feature annotation.</text>
</comment>
<evidence type="ECO:0000313" key="3">
    <source>
        <dbReference type="EMBL" id="NVN45683.1"/>
    </source>
</evidence>
<dbReference type="PANTHER" id="PTHR35561">
    <property type="entry name" value="RNA 2',3'-CYCLIC PHOSPHODIESTERASE"/>
    <property type="match status" value="1"/>
</dbReference>
<evidence type="ECO:0000256" key="2">
    <source>
        <dbReference type="HAMAP-Rule" id="MF_01940"/>
    </source>
</evidence>
<protein>
    <recommendedName>
        <fullName evidence="2">RNA 2',3'-cyclic phosphodiesterase</fullName>
        <shortName evidence="2">RNA 2',3'-CPDase</shortName>
        <ecNumber evidence="2">3.1.4.58</ecNumber>
    </recommendedName>
</protein>
<dbReference type="Gene3D" id="3.90.1140.10">
    <property type="entry name" value="Cyclic phosphodiesterase"/>
    <property type="match status" value="1"/>
</dbReference>
<dbReference type="NCBIfam" id="TIGR02258">
    <property type="entry name" value="2_5_ligase"/>
    <property type="match status" value="1"/>
</dbReference>
<organism evidence="3 4">
    <name type="scientific">Asaia spathodeae</name>
    <dbReference type="NCBI Taxonomy" id="657016"/>
    <lineage>
        <taxon>Bacteria</taxon>
        <taxon>Pseudomonadati</taxon>
        <taxon>Pseudomonadota</taxon>
        <taxon>Alphaproteobacteria</taxon>
        <taxon>Acetobacterales</taxon>
        <taxon>Acetobacteraceae</taxon>
        <taxon>Asaia</taxon>
    </lineage>
</organism>
<dbReference type="SUPFAM" id="SSF55144">
    <property type="entry name" value="LigT-like"/>
    <property type="match status" value="1"/>
</dbReference>
<proteinExistence type="inferred from homology"/>
<dbReference type="PANTHER" id="PTHR35561:SF1">
    <property type="entry name" value="RNA 2',3'-CYCLIC PHOSPHODIESTERASE"/>
    <property type="match status" value="1"/>
</dbReference>
<feature type="active site" description="Proton donor" evidence="2">
    <location>
        <position position="36"/>
    </location>
</feature>
<feature type="short sequence motif" description="HXTX 1" evidence="2">
    <location>
        <begin position="36"/>
        <end position="39"/>
    </location>
</feature>
<dbReference type="EC" id="3.1.4.58" evidence="2"/>
<comment type="catalytic activity">
    <reaction evidence="2">
        <text>a 3'-end 2',3'-cyclophospho-ribonucleotide-RNA + H2O = a 3'-end 2'-phospho-ribonucleotide-RNA + H(+)</text>
        <dbReference type="Rhea" id="RHEA:11828"/>
        <dbReference type="Rhea" id="RHEA-COMP:10464"/>
        <dbReference type="Rhea" id="RHEA-COMP:17353"/>
        <dbReference type="ChEBI" id="CHEBI:15377"/>
        <dbReference type="ChEBI" id="CHEBI:15378"/>
        <dbReference type="ChEBI" id="CHEBI:83064"/>
        <dbReference type="ChEBI" id="CHEBI:173113"/>
        <dbReference type="EC" id="3.1.4.58"/>
    </reaction>
</comment>
<dbReference type="Pfam" id="PF13563">
    <property type="entry name" value="2_5_RNA_ligase2"/>
    <property type="match status" value="1"/>
</dbReference>
<dbReference type="Proteomes" id="UP001516351">
    <property type="component" value="Unassembled WGS sequence"/>
</dbReference>
<dbReference type="RefSeq" id="WP_267310634.1">
    <property type="nucleotide sequence ID" value="NZ_JABXXV010000001.1"/>
</dbReference>
<dbReference type="InterPro" id="IPR009097">
    <property type="entry name" value="Cyclic_Pdiesterase"/>
</dbReference>
<dbReference type="InterPro" id="IPR004175">
    <property type="entry name" value="RNA_CPDase"/>
</dbReference>
<reference evidence="3 4" key="1">
    <citation type="submission" date="2020-06" db="EMBL/GenBank/DDBJ databases">
        <title>Synonyms of Asaia species.</title>
        <authorList>
            <person name="Sombolestani A."/>
        </authorList>
    </citation>
    <scope>NUCLEOTIDE SEQUENCE [LARGE SCALE GENOMIC DNA]</scope>
    <source>
        <strain evidence="3 4">LMG 27047</strain>
    </source>
</reference>
<evidence type="ECO:0000313" key="4">
    <source>
        <dbReference type="Proteomes" id="UP001516351"/>
    </source>
</evidence>
<feature type="active site" description="Proton acceptor" evidence="2">
    <location>
        <position position="120"/>
    </location>
</feature>
<comment type="function">
    <text evidence="2">Hydrolyzes RNA 2',3'-cyclic phosphodiester to an RNA 2'-phosphomonoester.</text>
</comment>
<dbReference type="HAMAP" id="MF_01940">
    <property type="entry name" value="RNA_CPDase"/>
    <property type="match status" value="1"/>
</dbReference>
<comment type="caution">
    <text evidence="3">The sequence shown here is derived from an EMBL/GenBank/DDBJ whole genome shotgun (WGS) entry which is preliminary data.</text>
</comment>
<accession>A0ABX2P197</accession>
<name>A0ABX2P197_9PROT</name>
<gene>
    <name evidence="3" type="primary">thpR</name>
    <name evidence="3" type="ORF">HW542_02535</name>
</gene>
<keyword evidence="1 2" id="KW-0378">Hydrolase</keyword>
<evidence type="ECO:0000256" key="1">
    <source>
        <dbReference type="ARBA" id="ARBA00022801"/>
    </source>
</evidence>
<dbReference type="EMBL" id="JABXXV010000001">
    <property type="protein sequence ID" value="NVN45683.1"/>
    <property type="molecule type" value="Genomic_DNA"/>
</dbReference>
<sequence length="187" mass="20834">MRLFAALDLPNEQKRLLSSLRRSIAGVVWYPPESYHLTLRFMGEVRGRPLLEEIDHALAGITAAPVSLELSGVGVFTQAGRSRLWAGLVPSDALTTLQAKVETALRRAGLAAEKRRFQPHVSLGTFQGDPDPDIIRWVQNHNLLRSSMIEIEHITLFHSHKTNDEPHYEACADYPLSALAHTPLRAS</sequence>